<dbReference type="PANTHER" id="PTHR15698:SF4">
    <property type="entry name" value="PHYTANOYL-COA HYDROXYLASE-INTERACTING PROTEIN-LIKE C-TERMINAL DOMAIN-CONTAINING PROTEIN"/>
    <property type="match status" value="1"/>
</dbReference>
<protein>
    <recommendedName>
        <fullName evidence="1">Phytanoyl-CoA hydroxylase-interacting protein-like C-terminal domain-containing protein</fullName>
    </recommendedName>
</protein>
<evidence type="ECO:0000259" key="1">
    <source>
        <dbReference type="Pfam" id="PF19281"/>
    </source>
</evidence>
<evidence type="ECO:0000313" key="2">
    <source>
        <dbReference type="EMBL" id="KAK2184232.1"/>
    </source>
</evidence>
<dbReference type="AlphaFoldDB" id="A0AAD9UCA5"/>
<dbReference type="EMBL" id="JAODUO010000276">
    <property type="protein sequence ID" value="KAK2184232.1"/>
    <property type="molecule type" value="Genomic_DNA"/>
</dbReference>
<dbReference type="InterPro" id="IPR045545">
    <property type="entry name" value="PHYIP/PHIPL_C"/>
</dbReference>
<dbReference type="Proteomes" id="UP001209878">
    <property type="component" value="Unassembled WGS sequence"/>
</dbReference>
<sequence length="334" mass="37996">MDKYLRPLDGNDLRGAKVQVDVTRDSCRTATILWSSVRDSHVDITITKVSGYSDVGTPQRYRHLARERKFCIPTELVQGKEYKVVVRGVTSHAQGVTTFRTVFTSLELQTLHDMAIRHVERGGGKRFQRCDVFYRNKPFAYFKECERNNNVMTPYMKDNNGDPASIINGQIKGLFFATSVDPQTGRPPHWSFFGPKRISIPATAMLTKNSNLYFADFYCNNKAHYVTVVLTRPGSKTDRFCEKNLIELDIGHNDFLWRNNQVYCSRKVWVEVLYTENIQLSNPLITFSIVEGRGTSKPGGLPKNPSCVKCNLPTPATMTRPTVRGVSYSFWGDL</sequence>
<reference evidence="2" key="1">
    <citation type="journal article" date="2023" name="Mol. Biol. Evol.">
        <title>Third-Generation Sequencing Reveals the Adaptive Role of the Epigenome in Three Deep-Sea Polychaetes.</title>
        <authorList>
            <person name="Perez M."/>
            <person name="Aroh O."/>
            <person name="Sun Y."/>
            <person name="Lan Y."/>
            <person name="Juniper S.K."/>
            <person name="Young C.R."/>
            <person name="Angers B."/>
            <person name="Qian P.Y."/>
        </authorList>
    </citation>
    <scope>NUCLEOTIDE SEQUENCE</scope>
    <source>
        <strain evidence="2">R07B-5</strain>
    </source>
</reference>
<dbReference type="GO" id="GO:0005737">
    <property type="term" value="C:cytoplasm"/>
    <property type="evidence" value="ECO:0007669"/>
    <property type="project" value="TreeGrafter"/>
</dbReference>
<feature type="domain" description="Phytanoyl-CoA hydroxylase-interacting protein-like C-terminal" evidence="1">
    <location>
        <begin position="126"/>
        <end position="312"/>
    </location>
</feature>
<organism evidence="2 3">
    <name type="scientific">Ridgeia piscesae</name>
    <name type="common">Tubeworm</name>
    <dbReference type="NCBI Taxonomy" id="27915"/>
    <lineage>
        <taxon>Eukaryota</taxon>
        <taxon>Metazoa</taxon>
        <taxon>Spiralia</taxon>
        <taxon>Lophotrochozoa</taxon>
        <taxon>Annelida</taxon>
        <taxon>Polychaeta</taxon>
        <taxon>Sedentaria</taxon>
        <taxon>Canalipalpata</taxon>
        <taxon>Sabellida</taxon>
        <taxon>Siboglinidae</taxon>
        <taxon>Ridgeia</taxon>
    </lineage>
</organism>
<gene>
    <name evidence="2" type="ORF">NP493_276g03042</name>
</gene>
<dbReference type="InterPro" id="IPR042868">
    <property type="entry name" value="PHYHIP/PHYHIPL"/>
</dbReference>
<evidence type="ECO:0000313" key="3">
    <source>
        <dbReference type="Proteomes" id="UP001209878"/>
    </source>
</evidence>
<dbReference type="Pfam" id="PF19281">
    <property type="entry name" value="PHYHIP_C"/>
    <property type="match status" value="1"/>
</dbReference>
<comment type="caution">
    <text evidence="2">The sequence shown here is derived from an EMBL/GenBank/DDBJ whole genome shotgun (WGS) entry which is preliminary data.</text>
</comment>
<proteinExistence type="predicted"/>
<keyword evidence="3" id="KW-1185">Reference proteome</keyword>
<accession>A0AAD9UCA5</accession>
<name>A0AAD9UCA5_RIDPI</name>
<dbReference type="PANTHER" id="PTHR15698">
    <property type="entry name" value="PROTEIN CBG15099"/>
    <property type="match status" value="1"/>
</dbReference>